<sequence>MSARPLLATVVILALLALTACQGAAGAGGTVRLPPTSGGFDYQLGGAYDPAGSTAVLVRDASAEPHPGCTTSAT</sequence>
<feature type="chain" id="PRO_5039629618" evidence="1">
    <location>
        <begin position="28"/>
        <end position="74"/>
    </location>
</feature>
<evidence type="ECO:0000313" key="2">
    <source>
        <dbReference type="EMBL" id="AMB58449.1"/>
    </source>
</evidence>
<evidence type="ECO:0000256" key="1">
    <source>
        <dbReference type="SAM" id="SignalP"/>
    </source>
</evidence>
<name>A0A0X8E169_9MICO</name>
<dbReference type="KEGG" id="mvd:AWU67_05810"/>
<dbReference type="RefSeq" id="WP_067227140.1">
    <property type="nucleotide sequence ID" value="NZ_CP014145.1"/>
</dbReference>
<feature type="signal peptide" evidence="1">
    <location>
        <begin position="1"/>
        <end position="27"/>
    </location>
</feature>
<accession>A0A0X8E169</accession>
<gene>
    <name evidence="2" type="ORF">AWU67_05810</name>
</gene>
<dbReference type="EMBL" id="CP014145">
    <property type="protein sequence ID" value="AMB58449.1"/>
    <property type="molecule type" value="Genomic_DNA"/>
</dbReference>
<evidence type="ECO:0000313" key="3">
    <source>
        <dbReference type="Proteomes" id="UP000058305"/>
    </source>
</evidence>
<dbReference type="PROSITE" id="PS51257">
    <property type="entry name" value="PROKAR_LIPOPROTEIN"/>
    <property type="match status" value="1"/>
</dbReference>
<proteinExistence type="predicted"/>
<organism evidence="2 3">
    <name type="scientific">Microterricola viridarii</name>
    <dbReference type="NCBI Taxonomy" id="412690"/>
    <lineage>
        <taxon>Bacteria</taxon>
        <taxon>Bacillati</taxon>
        <taxon>Actinomycetota</taxon>
        <taxon>Actinomycetes</taxon>
        <taxon>Micrococcales</taxon>
        <taxon>Microbacteriaceae</taxon>
        <taxon>Microterricola</taxon>
    </lineage>
</organism>
<reference evidence="2 3" key="1">
    <citation type="journal article" date="2016" name="J. Biotechnol.">
        <title>First complete genome sequence of a species in the genus Microterricola, an extremophilic cold active enzyme producing bacterial strain ERGS5:02 isolated from Sikkim Himalaya.</title>
        <authorList>
            <person name="Himanshu"/>
            <person name="Swarnkar M.K."/>
            <person name="Singh D."/>
            <person name="Kumar R."/>
        </authorList>
    </citation>
    <scope>NUCLEOTIDE SEQUENCE [LARGE SCALE GENOMIC DNA]</scope>
    <source>
        <strain evidence="2 3">ERGS5:02</strain>
    </source>
</reference>
<keyword evidence="3" id="KW-1185">Reference proteome</keyword>
<dbReference type="Proteomes" id="UP000058305">
    <property type="component" value="Chromosome"/>
</dbReference>
<reference evidence="3" key="2">
    <citation type="submission" date="2016-01" db="EMBL/GenBank/DDBJ databases">
        <title>First complete genome sequence of a species in the genus Microterricola, an extremophilic cold active enzyme producing strain ERGS5:02 isolated from Sikkim Himalaya.</title>
        <authorList>
            <person name="Kumar R."/>
            <person name="Singh D."/>
            <person name="Swarnkar M.K."/>
        </authorList>
    </citation>
    <scope>NUCLEOTIDE SEQUENCE [LARGE SCALE GENOMIC DNA]</scope>
    <source>
        <strain evidence="3">ERGS5:02</strain>
    </source>
</reference>
<keyword evidence="1" id="KW-0732">Signal</keyword>
<protein>
    <submittedName>
        <fullName evidence="2">Uncharacterized protein</fullName>
    </submittedName>
</protein>
<dbReference type="AlphaFoldDB" id="A0A0X8E169"/>